<dbReference type="GO" id="GO:0016788">
    <property type="term" value="F:hydrolase activity, acting on ester bonds"/>
    <property type="evidence" value="ECO:0007669"/>
    <property type="project" value="InterPro"/>
</dbReference>
<dbReference type="GO" id="GO:0016042">
    <property type="term" value="P:lipid catabolic process"/>
    <property type="evidence" value="ECO:0007669"/>
    <property type="project" value="UniProtKB-KW"/>
</dbReference>
<dbReference type="GeneID" id="111431497"/>
<dbReference type="KEGG" id="cmos:111431497"/>
<dbReference type="Proteomes" id="UP000504609">
    <property type="component" value="Unplaced"/>
</dbReference>
<evidence type="ECO:0000256" key="2">
    <source>
        <dbReference type="ARBA" id="ARBA00008668"/>
    </source>
</evidence>
<accession>A0A6J1EDB8</accession>
<keyword evidence="9" id="KW-1185">Reference proteome</keyword>
<dbReference type="RefSeq" id="XP_022923925.1">
    <property type="nucleotide sequence ID" value="XM_023068157.1"/>
</dbReference>
<keyword evidence="7" id="KW-0443">Lipid metabolism</keyword>
<proteinExistence type="inferred from homology"/>
<keyword evidence="4 8" id="KW-0732">Signal</keyword>
<name>A0A6J1EDB8_CUCMO</name>
<reference evidence="10" key="1">
    <citation type="submission" date="2025-08" db="UniProtKB">
        <authorList>
            <consortium name="RefSeq"/>
        </authorList>
    </citation>
    <scope>IDENTIFICATION</scope>
    <source>
        <tissue evidence="10">Young leaves</tissue>
    </source>
</reference>
<evidence type="ECO:0000256" key="4">
    <source>
        <dbReference type="ARBA" id="ARBA00022729"/>
    </source>
</evidence>
<evidence type="ECO:0000256" key="3">
    <source>
        <dbReference type="ARBA" id="ARBA00022525"/>
    </source>
</evidence>
<comment type="similarity">
    <text evidence="2">Belongs to the 'GDSL' lipolytic enzyme family.</text>
</comment>
<dbReference type="InterPro" id="IPR035669">
    <property type="entry name" value="SGNH_plant_lipase-like"/>
</dbReference>
<feature type="chain" id="PRO_5026810050" evidence="8">
    <location>
        <begin position="33"/>
        <end position="370"/>
    </location>
</feature>
<comment type="subcellular location">
    <subcellularLocation>
        <location evidence="1">Secreted</location>
    </subcellularLocation>
</comment>
<evidence type="ECO:0000313" key="9">
    <source>
        <dbReference type="Proteomes" id="UP000504609"/>
    </source>
</evidence>
<keyword evidence="3" id="KW-0964">Secreted</keyword>
<dbReference type="GO" id="GO:0005576">
    <property type="term" value="C:extracellular region"/>
    <property type="evidence" value="ECO:0007669"/>
    <property type="project" value="UniProtKB-SubCell"/>
</dbReference>
<keyword evidence="6" id="KW-0442">Lipid degradation</keyword>
<evidence type="ECO:0000256" key="1">
    <source>
        <dbReference type="ARBA" id="ARBA00004613"/>
    </source>
</evidence>
<evidence type="ECO:0000256" key="5">
    <source>
        <dbReference type="ARBA" id="ARBA00022801"/>
    </source>
</evidence>
<sequence length="370" mass="40602">MIIQPPRLAASAALLLLLLLVFLRCSDEAVSATNGVPAIFVFGDSLVDVGNNNFLRSVARANYYPYGIDFLSGPTGRFSNGRTVIDMFVDMFGIPNAPEFANPNTTGVGILHGVNYASAAAGILDETGRHYGERYSLSQQVVNFESTLNELRRSMGSWNLSRYLSKSLAFLVFGSNDYINNYLLPELYTSRFRYTPNQFANLLLNRYSRQLLALQSVGLRKIVVAGVGPLGCIPNQRASGAATPGRCVDNVNKMLGAFNEGLRSLVTQLNSQHPESTFVYVNVYAIFGDILNNPDTYGFRVVDTACCGVGLNRGQITCLPLQFPCLYRNEYVFWDAFHPTEAASAILAGRAFRGPPSDSYPINVRQLALI</sequence>
<dbReference type="AlphaFoldDB" id="A0A6J1EDB8"/>
<feature type="signal peptide" evidence="8">
    <location>
        <begin position="1"/>
        <end position="32"/>
    </location>
</feature>
<evidence type="ECO:0000256" key="6">
    <source>
        <dbReference type="ARBA" id="ARBA00022963"/>
    </source>
</evidence>
<dbReference type="Gene3D" id="3.40.50.1110">
    <property type="entry name" value="SGNH hydrolase"/>
    <property type="match status" value="1"/>
</dbReference>
<dbReference type="InterPro" id="IPR051238">
    <property type="entry name" value="GDSL_esterase/lipase"/>
</dbReference>
<evidence type="ECO:0000256" key="8">
    <source>
        <dbReference type="SAM" id="SignalP"/>
    </source>
</evidence>
<organism evidence="9 10">
    <name type="scientific">Cucurbita moschata</name>
    <name type="common">Winter crookneck squash</name>
    <name type="synonym">Cucurbita pepo var. moschata</name>
    <dbReference type="NCBI Taxonomy" id="3662"/>
    <lineage>
        <taxon>Eukaryota</taxon>
        <taxon>Viridiplantae</taxon>
        <taxon>Streptophyta</taxon>
        <taxon>Embryophyta</taxon>
        <taxon>Tracheophyta</taxon>
        <taxon>Spermatophyta</taxon>
        <taxon>Magnoliopsida</taxon>
        <taxon>eudicotyledons</taxon>
        <taxon>Gunneridae</taxon>
        <taxon>Pentapetalae</taxon>
        <taxon>rosids</taxon>
        <taxon>fabids</taxon>
        <taxon>Cucurbitales</taxon>
        <taxon>Cucurbitaceae</taxon>
        <taxon>Cucurbiteae</taxon>
        <taxon>Cucurbita</taxon>
    </lineage>
</organism>
<keyword evidence="5" id="KW-0378">Hydrolase</keyword>
<protein>
    <submittedName>
        <fullName evidence="10">GDSL esterase/lipase At1g71250-like</fullName>
    </submittedName>
</protein>
<gene>
    <name evidence="10" type="primary">LOC111431497</name>
</gene>
<dbReference type="InterPro" id="IPR036514">
    <property type="entry name" value="SGNH_hydro_sf"/>
</dbReference>
<evidence type="ECO:0000313" key="10">
    <source>
        <dbReference type="RefSeq" id="XP_022923925.1"/>
    </source>
</evidence>
<dbReference type="Pfam" id="PF00657">
    <property type="entry name" value="Lipase_GDSL"/>
    <property type="match status" value="1"/>
</dbReference>
<dbReference type="CDD" id="cd01837">
    <property type="entry name" value="SGNH_plant_lipase_like"/>
    <property type="match status" value="1"/>
</dbReference>
<dbReference type="InterPro" id="IPR001087">
    <property type="entry name" value="GDSL"/>
</dbReference>
<dbReference type="PANTHER" id="PTHR45650:SF8">
    <property type="entry name" value="GDSL ESTERASE_LIPASE"/>
    <property type="match status" value="1"/>
</dbReference>
<evidence type="ECO:0000256" key="7">
    <source>
        <dbReference type="ARBA" id="ARBA00023098"/>
    </source>
</evidence>
<dbReference type="SUPFAM" id="SSF52266">
    <property type="entry name" value="SGNH hydrolase"/>
    <property type="match status" value="1"/>
</dbReference>
<dbReference type="PANTHER" id="PTHR45650">
    <property type="entry name" value="GDSL-LIKE LIPASE/ACYLHYDROLASE-RELATED"/>
    <property type="match status" value="1"/>
</dbReference>